<organism evidence="2">
    <name type="scientific">Castor canadensis</name>
    <name type="common">American beaver</name>
    <dbReference type="NCBI Taxonomy" id="51338"/>
    <lineage>
        <taxon>Eukaryota</taxon>
        <taxon>Metazoa</taxon>
        <taxon>Chordata</taxon>
        <taxon>Craniata</taxon>
        <taxon>Vertebrata</taxon>
        <taxon>Euteleostomi</taxon>
        <taxon>Mammalia</taxon>
        <taxon>Eutheria</taxon>
        <taxon>Euarchontoglires</taxon>
        <taxon>Glires</taxon>
        <taxon>Rodentia</taxon>
        <taxon>Castorimorpha</taxon>
        <taxon>Castoridae</taxon>
        <taxon>Castor</taxon>
    </lineage>
</organism>
<dbReference type="AlphaFoldDB" id="A0A8B7V4A9"/>
<proteinExistence type="predicted"/>
<feature type="compositionally biased region" description="Low complexity" evidence="1">
    <location>
        <begin position="50"/>
        <end position="61"/>
    </location>
</feature>
<evidence type="ECO:0000256" key="1">
    <source>
        <dbReference type="SAM" id="MobiDB-lite"/>
    </source>
</evidence>
<feature type="region of interest" description="Disordered" evidence="1">
    <location>
        <begin position="1"/>
        <end position="34"/>
    </location>
</feature>
<gene>
    <name evidence="2" type="primary">LOC109691306</name>
</gene>
<dbReference type="KEGG" id="ccan:109691306"/>
<feature type="region of interest" description="Disordered" evidence="1">
    <location>
        <begin position="50"/>
        <end position="94"/>
    </location>
</feature>
<dbReference type="RefSeq" id="XP_020026811.1">
    <property type="nucleotide sequence ID" value="XM_020171222.1"/>
</dbReference>
<sequence length="241" mass="25457">MVVPTQPARRLQPRKSSFPGDRDEAPGAGGEGTATGCCGGARRCGARFSCAQGPRRGVPSGRPRPRARAQGGGRKSGCRPPGPEGWAGGRKLRRGLPPRRFSNFCCRSRCAQTAVRCRRRRRAPSPRGGRLQGGGGRRTLAAGLGSSAAMARRGGGCRPLHLPRRGPPAPIHLPEPELTQARPRRRRARSAAPPGPRTACLLSPGAEMGEGGHSLGLEGADLRWKTVHKCGRLGDLSPEMS</sequence>
<reference evidence="2" key="1">
    <citation type="submission" date="2025-08" db="UniProtKB">
        <authorList>
            <consortium name="RefSeq"/>
        </authorList>
    </citation>
    <scope>IDENTIFICATION</scope>
    <source>
        <tissue evidence="2">Leukocyte</tissue>
    </source>
</reference>
<feature type="region of interest" description="Disordered" evidence="1">
    <location>
        <begin position="180"/>
        <end position="207"/>
    </location>
</feature>
<evidence type="ECO:0000313" key="2">
    <source>
        <dbReference type="RefSeq" id="XP_020026811.1"/>
    </source>
</evidence>
<protein>
    <submittedName>
        <fullName evidence="2">Uncharacterized protein LOC109691306</fullName>
    </submittedName>
</protein>
<name>A0A8B7V4A9_CASCN</name>
<accession>A0A8B7V4A9</accession>
<feature type="region of interest" description="Disordered" evidence="1">
    <location>
        <begin position="119"/>
        <end position="140"/>
    </location>
</feature>